<name>A0A0H3U8B4_9BACT</name>
<dbReference type="PANTHER" id="PTHR30590:SF2">
    <property type="entry name" value="INNER MEMBRANE PROTEIN"/>
    <property type="match status" value="1"/>
</dbReference>
<feature type="domain" description="Heparan-alpha-glucosaminide N-acetyltransferase catalytic" evidence="3">
    <location>
        <begin position="8"/>
        <end position="143"/>
    </location>
</feature>
<dbReference type="PANTHER" id="PTHR30590">
    <property type="entry name" value="INNER MEMBRANE PROTEIN"/>
    <property type="match status" value="1"/>
</dbReference>
<feature type="transmembrane region" description="Helical" evidence="1">
    <location>
        <begin position="341"/>
        <end position="359"/>
    </location>
</feature>
<keyword evidence="1" id="KW-0472">Membrane</keyword>
<dbReference type="Pfam" id="PF04235">
    <property type="entry name" value="DUF418"/>
    <property type="match status" value="1"/>
</dbReference>
<dbReference type="Pfam" id="PF07786">
    <property type="entry name" value="HGSNAT_cat"/>
    <property type="match status" value="1"/>
</dbReference>
<organism evidence="4">
    <name type="scientific">uncultured bacterium fosmid pJB89E1</name>
    <dbReference type="NCBI Taxonomy" id="1478073"/>
    <lineage>
        <taxon>Bacteria</taxon>
        <taxon>environmental samples</taxon>
    </lineage>
</organism>
<evidence type="ECO:0000256" key="1">
    <source>
        <dbReference type="SAM" id="Phobius"/>
    </source>
</evidence>
<dbReference type="InterPro" id="IPR012429">
    <property type="entry name" value="HGSNAT_cat"/>
</dbReference>
<sequence>MEIPATKRIDLVDCIRGFAVCGIIMIHFQEHMNFISLPEPNALDKAIESIIFFLGASKMYGIFALLFGFSCYIQHHNQEKRGNDFRLRFAWRMVLLFLWGLLDLVFYNGDILCTYAAVGLLLIPFVKASDKVVLIAAAILFCQPVELVQIIGGAINPDFKALDLGLGKFWGMVMAPQAQGGFFDVAAANLKVGLQINFGWALEHGRLTQTYCLFLLGMYLGRKRLFLDEKNNLQFWTKAIVIAFVAGILIYPLETSLPKLIESRTVSASLGTLLTAWRNFCMMAFYVSALFILYYKTDFHKCIQPLACIGKISLTDYLIQSIVGGFLFYNWGLGLYRTCGLGYSFLMSVAFLVLLYFFCKWWTSHHRRGPLEEIWSRLTFIGAKK</sequence>
<feature type="domain" description="DUF418" evidence="2">
    <location>
        <begin position="220"/>
        <end position="380"/>
    </location>
</feature>
<keyword evidence="1" id="KW-1133">Transmembrane helix</keyword>
<feature type="transmembrane region" description="Helical" evidence="1">
    <location>
        <begin position="49"/>
        <end position="73"/>
    </location>
</feature>
<feature type="transmembrane region" description="Helical" evidence="1">
    <location>
        <begin position="273"/>
        <end position="294"/>
    </location>
</feature>
<keyword evidence="1" id="KW-0812">Transmembrane</keyword>
<evidence type="ECO:0000313" key="4">
    <source>
        <dbReference type="EMBL" id="AIF26755.1"/>
    </source>
</evidence>
<dbReference type="InterPro" id="IPR052529">
    <property type="entry name" value="Bact_Transport_Assoc"/>
</dbReference>
<proteinExistence type="predicted"/>
<evidence type="ECO:0008006" key="5">
    <source>
        <dbReference type="Google" id="ProtNLM"/>
    </source>
</evidence>
<feature type="transmembrane region" description="Helical" evidence="1">
    <location>
        <begin position="133"/>
        <end position="155"/>
    </location>
</feature>
<feature type="transmembrane region" description="Helical" evidence="1">
    <location>
        <begin position="12"/>
        <end position="29"/>
    </location>
</feature>
<dbReference type="EMBL" id="KF540245">
    <property type="protein sequence ID" value="AIF26755.1"/>
    <property type="molecule type" value="Genomic_DNA"/>
</dbReference>
<protein>
    <recommendedName>
        <fullName evidence="5">DUF418 domain-containing protein</fullName>
    </recommendedName>
</protein>
<feature type="transmembrane region" description="Helical" evidence="1">
    <location>
        <begin position="233"/>
        <end position="253"/>
    </location>
</feature>
<dbReference type="AlphaFoldDB" id="A0A0H3U8B4"/>
<reference evidence="4" key="1">
    <citation type="submission" date="2013-08" db="EMBL/GenBank/DDBJ databases">
        <title>Comparison of modified E. coli strains.</title>
        <authorList>
            <person name="Juergensen J."/>
            <person name="Bonge A."/>
            <person name="Streit W.R."/>
        </authorList>
    </citation>
    <scope>NUCLEOTIDE SEQUENCE</scope>
</reference>
<evidence type="ECO:0000259" key="3">
    <source>
        <dbReference type="Pfam" id="PF07786"/>
    </source>
</evidence>
<evidence type="ECO:0000259" key="2">
    <source>
        <dbReference type="Pfam" id="PF04235"/>
    </source>
</evidence>
<dbReference type="InterPro" id="IPR007349">
    <property type="entry name" value="DUF418"/>
</dbReference>
<feature type="transmembrane region" description="Helical" evidence="1">
    <location>
        <begin position="306"/>
        <end position="329"/>
    </location>
</feature>
<accession>A0A0H3U8B4</accession>